<gene>
    <name evidence="4" type="ORF">CA85_04140</name>
</gene>
<dbReference type="InterPro" id="IPR005545">
    <property type="entry name" value="YCII"/>
</dbReference>
<organism evidence="4 5">
    <name type="scientific">Allorhodopirellula solitaria</name>
    <dbReference type="NCBI Taxonomy" id="2527987"/>
    <lineage>
        <taxon>Bacteria</taxon>
        <taxon>Pseudomonadati</taxon>
        <taxon>Planctomycetota</taxon>
        <taxon>Planctomycetia</taxon>
        <taxon>Pirellulales</taxon>
        <taxon>Pirellulaceae</taxon>
        <taxon>Allorhodopirellula</taxon>
    </lineage>
</organism>
<dbReference type="EMBL" id="SJPK01000001">
    <property type="protein sequence ID" value="TWT75125.1"/>
    <property type="molecule type" value="Genomic_DNA"/>
</dbReference>
<comment type="similarity">
    <text evidence="1">Belongs to the YciI family.</text>
</comment>
<dbReference type="OrthoDB" id="9795306at2"/>
<dbReference type="Proteomes" id="UP000318053">
    <property type="component" value="Unassembled WGS sequence"/>
</dbReference>
<dbReference type="PANTHER" id="PTHR35174">
    <property type="entry name" value="BLL7171 PROTEIN-RELATED"/>
    <property type="match status" value="1"/>
</dbReference>
<dbReference type="Pfam" id="PF13474">
    <property type="entry name" value="SnoaL_3"/>
    <property type="match status" value="1"/>
</dbReference>
<dbReference type="SUPFAM" id="SSF54427">
    <property type="entry name" value="NTF2-like"/>
    <property type="match status" value="1"/>
</dbReference>
<feature type="domain" description="YCII-related" evidence="2">
    <location>
        <begin position="1"/>
        <end position="114"/>
    </location>
</feature>
<dbReference type="InterPro" id="IPR037401">
    <property type="entry name" value="SnoaL-like"/>
</dbReference>
<dbReference type="InterPro" id="IPR011944">
    <property type="entry name" value="Steroid_delta5-4_isomerase"/>
</dbReference>
<reference evidence="4 5" key="1">
    <citation type="submission" date="2019-02" db="EMBL/GenBank/DDBJ databases">
        <title>Deep-cultivation of Planctomycetes and their phenomic and genomic characterization uncovers novel biology.</title>
        <authorList>
            <person name="Wiegand S."/>
            <person name="Jogler M."/>
            <person name="Boedeker C."/>
            <person name="Pinto D."/>
            <person name="Vollmers J."/>
            <person name="Rivas-Marin E."/>
            <person name="Kohn T."/>
            <person name="Peeters S.H."/>
            <person name="Heuer A."/>
            <person name="Rast P."/>
            <person name="Oberbeckmann S."/>
            <person name="Bunk B."/>
            <person name="Jeske O."/>
            <person name="Meyerdierks A."/>
            <person name="Storesund J.E."/>
            <person name="Kallscheuer N."/>
            <person name="Luecker S."/>
            <person name="Lage O.M."/>
            <person name="Pohl T."/>
            <person name="Merkel B.J."/>
            <person name="Hornburger P."/>
            <person name="Mueller R.-W."/>
            <person name="Bruemmer F."/>
            <person name="Labrenz M."/>
            <person name="Spormann A.M."/>
            <person name="Op Den Camp H."/>
            <person name="Overmann J."/>
            <person name="Amann R."/>
            <person name="Jetten M.S.M."/>
            <person name="Mascher T."/>
            <person name="Medema M.H."/>
            <person name="Devos D.P."/>
            <person name="Kaster A.-K."/>
            <person name="Ovreas L."/>
            <person name="Rohde M."/>
            <person name="Galperin M.Y."/>
            <person name="Jogler C."/>
        </authorList>
    </citation>
    <scope>NUCLEOTIDE SEQUENCE [LARGE SCALE GENOMIC DNA]</scope>
    <source>
        <strain evidence="4 5">CA85</strain>
    </source>
</reference>
<evidence type="ECO:0000259" key="2">
    <source>
        <dbReference type="Pfam" id="PF03795"/>
    </source>
</evidence>
<dbReference type="Pfam" id="PF03795">
    <property type="entry name" value="YCII"/>
    <property type="match status" value="1"/>
</dbReference>
<dbReference type="NCBIfam" id="TIGR02246">
    <property type="entry name" value="SgcJ/EcaC family oxidoreductase"/>
    <property type="match status" value="1"/>
</dbReference>
<dbReference type="SUPFAM" id="SSF54909">
    <property type="entry name" value="Dimeric alpha+beta barrel"/>
    <property type="match status" value="1"/>
</dbReference>
<dbReference type="InterPro" id="IPR032710">
    <property type="entry name" value="NTF2-like_dom_sf"/>
</dbReference>
<evidence type="ECO:0000259" key="3">
    <source>
        <dbReference type="Pfam" id="PF13474"/>
    </source>
</evidence>
<protein>
    <submittedName>
        <fullName evidence="4">YCII-related domain protein</fullName>
    </submittedName>
</protein>
<dbReference type="Gene3D" id="3.10.450.50">
    <property type="match status" value="1"/>
</dbReference>
<dbReference type="PANTHER" id="PTHR35174:SF4">
    <property type="entry name" value="BLL7163 PROTEIN"/>
    <property type="match status" value="1"/>
</dbReference>
<dbReference type="AlphaFoldDB" id="A0A5C5YJQ9"/>
<feature type="domain" description="SnoaL-like" evidence="3">
    <location>
        <begin position="145"/>
        <end position="264"/>
    </location>
</feature>
<accession>A0A5C5YJQ9</accession>
<evidence type="ECO:0000313" key="5">
    <source>
        <dbReference type="Proteomes" id="UP000318053"/>
    </source>
</evidence>
<comment type="caution">
    <text evidence="4">The sequence shown here is derived from an EMBL/GenBank/DDBJ whole genome shotgun (WGS) entry which is preliminary data.</text>
</comment>
<evidence type="ECO:0000256" key="1">
    <source>
        <dbReference type="ARBA" id="ARBA00007689"/>
    </source>
</evidence>
<sequence>MRVMVMIKASPSSEAGQMPSEQLLTEMGNFNESLVKAGIMRGGEGLKPSGEGVRVHFSGSNRTVIDGPFAETKEIIAGYWMWEVDSMDQAIEWVRRCPNPMAEDSDIEIRPVFEAEDFGDEFTPELQEQEDAVRELAGDRDEAEIRRLIARWSRALEAKDVDGLTGDYAPDAVLYDAIPPYKAEGVDSIRKSWECCMPYLPEVQSVHRDLKFHIAGDMAMVHGLHNFQTEGDHPCSQSWIRVTLCYRRIDGKWKVIHEHVSVPFNPVDNQAWEIKDPDSLESPDYDQPANK</sequence>
<evidence type="ECO:0000313" key="4">
    <source>
        <dbReference type="EMBL" id="TWT75125.1"/>
    </source>
</evidence>
<dbReference type="InterPro" id="IPR011008">
    <property type="entry name" value="Dimeric_a/b-barrel"/>
</dbReference>
<dbReference type="RefSeq" id="WP_146389603.1">
    <property type="nucleotide sequence ID" value="NZ_SJPK01000001.1"/>
</dbReference>
<proteinExistence type="inferred from homology"/>
<name>A0A5C5YJQ9_9BACT</name>
<dbReference type="Gene3D" id="3.30.70.1060">
    <property type="entry name" value="Dimeric alpha+beta barrel"/>
    <property type="match status" value="1"/>
</dbReference>
<keyword evidence="5" id="KW-1185">Reference proteome</keyword>